<reference evidence="2 3" key="1">
    <citation type="journal article" date="2008" name="Proc. Natl. Acad. Sci. U.S.A.">
        <title>Niche adaptation and genome expansion in the chlorophyll d-producing cyanobacterium Acaryochloris marina.</title>
        <authorList>
            <person name="Swingley W.D."/>
            <person name="Chen M."/>
            <person name="Cheung P.C."/>
            <person name="Conrad A.L."/>
            <person name="Dejesa L.C."/>
            <person name="Hao J."/>
            <person name="Honchak B.M."/>
            <person name="Karbach L.E."/>
            <person name="Kurdoglu A."/>
            <person name="Lahiri S."/>
            <person name="Mastrian S.D."/>
            <person name="Miyashita H."/>
            <person name="Page L."/>
            <person name="Ramakrishna P."/>
            <person name="Satoh S."/>
            <person name="Sattley W.M."/>
            <person name="Shimada Y."/>
            <person name="Taylor H.L."/>
            <person name="Tomo T."/>
            <person name="Tsuchiya T."/>
            <person name="Wang Z.T."/>
            <person name="Raymond J."/>
            <person name="Mimuro M."/>
            <person name="Blankenship R.E."/>
            <person name="Touchman J.W."/>
        </authorList>
    </citation>
    <scope>NUCLEOTIDE SEQUENCE [LARGE SCALE GENOMIC DNA]</scope>
    <source>
        <strain evidence="3">MBIC 11017</strain>
    </source>
</reference>
<dbReference type="PANTHER" id="PTHR36761">
    <property type="entry name" value="ORF03 PROTEIN"/>
    <property type="match status" value="1"/>
</dbReference>
<dbReference type="EMBL" id="CP000828">
    <property type="protein sequence ID" value="ABW27373.1"/>
    <property type="molecule type" value="Genomic_DNA"/>
</dbReference>
<keyword evidence="1" id="KW-1133">Transmembrane helix</keyword>
<name>B0C326_ACAM1</name>
<sequence length="164" mass="18471">MSAYTKGRDAFEHGCYREAVESFLQAIALVNRNSPLDGEMQMWLVTAYQAAGQQQEAISLCRKLQMHAHWETRKQSKRLLYILEAPQLEKKSEWLTQIPDLSDVNEEDVNERMGVGTFTPSVPKPHPPEPEPIDWSQVDTKESNIVGVALIALLLVLGGLVWLG</sequence>
<evidence type="ECO:0000256" key="1">
    <source>
        <dbReference type="SAM" id="Phobius"/>
    </source>
</evidence>
<dbReference type="STRING" id="329726.AM1_2363"/>
<dbReference type="Gene3D" id="1.25.40.10">
    <property type="entry name" value="Tetratricopeptide repeat domain"/>
    <property type="match status" value="1"/>
</dbReference>
<organism evidence="2 3">
    <name type="scientific">Acaryochloris marina (strain MBIC 11017)</name>
    <dbReference type="NCBI Taxonomy" id="329726"/>
    <lineage>
        <taxon>Bacteria</taxon>
        <taxon>Bacillati</taxon>
        <taxon>Cyanobacteriota</taxon>
        <taxon>Cyanophyceae</taxon>
        <taxon>Acaryochloridales</taxon>
        <taxon>Acaryochloridaceae</taxon>
        <taxon>Acaryochloris</taxon>
    </lineage>
</organism>
<dbReference type="InterPro" id="IPR011990">
    <property type="entry name" value="TPR-like_helical_dom_sf"/>
</dbReference>
<dbReference type="KEGG" id="amr:AM1_2363"/>
<dbReference type="RefSeq" id="WP_012162844.1">
    <property type="nucleotide sequence ID" value="NC_009925.1"/>
</dbReference>
<evidence type="ECO:0000313" key="3">
    <source>
        <dbReference type="Proteomes" id="UP000000268"/>
    </source>
</evidence>
<keyword evidence="3" id="KW-1185">Reference proteome</keyword>
<dbReference type="HOGENOM" id="CLU_107610_0_0_3"/>
<evidence type="ECO:0008006" key="4">
    <source>
        <dbReference type="Google" id="ProtNLM"/>
    </source>
</evidence>
<dbReference type="SUPFAM" id="SSF48452">
    <property type="entry name" value="TPR-like"/>
    <property type="match status" value="1"/>
</dbReference>
<keyword evidence="1" id="KW-0472">Membrane</keyword>
<dbReference type="PANTHER" id="PTHR36761:SF2">
    <property type="entry name" value="ORF03 PROTEIN"/>
    <property type="match status" value="1"/>
</dbReference>
<keyword evidence="1" id="KW-0812">Transmembrane</keyword>
<feature type="transmembrane region" description="Helical" evidence="1">
    <location>
        <begin position="145"/>
        <end position="163"/>
    </location>
</feature>
<gene>
    <name evidence="2" type="ordered locus">AM1_2363</name>
</gene>
<dbReference type="AlphaFoldDB" id="B0C326"/>
<evidence type="ECO:0000313" key="2">
    <source>
        <dbReference type="EMBL" id="ABW27373.1"/>
    </source>
</evidence>
<accession>B0C326</accession>
<protein>
    <recommendedName>
        <fullName evidence="4">TPR domain protein</fullName>
    </recommendedName>
</protein>
<dbReference type="eggNOG" id="COG0457">
    <property type="taxonomic scope" value="Bacteria"/>
</dbReference>
<dbReference type="Proteomes" id="UP000000268">
    <property type="component" value="Chromosome"/>
</dbReference>
<proteinExistence type="predicted"/>